<dbReference type="Pfam" id="PF07993">
    <property type="entry name" value="NAD_binding_4"/>
    <property type="match status" value="1"/>
</dbReference>
<organism evidence="4 5">
    <name type="scientific">Fusarium phyllophilum</name>
    <dbReference type="NCBI Taxonomy" id="47803"/>
    <lineage>
        <taxon>Eukaryota</taxon>
        <taxon>Fungi</taxon>
        <taxon>Dikarya</taxon>
        <taxon>Ascomycota</taxon>
        <taxon>Pezizomycotina</taxon>
        <taxon>Sordariomycetes</taxon>
        <taxon>Hypocreomycetidae</taxon>
        <taxon>Hypocreales</taxon>
        <taxon>Nectriaceae</taxon>
        <taxon>Fusarium</taxon>
        <taxon>Fusarium fujikuroi species complex</taxon>
    </lineage>
</organism>
<dbReference type="PANTHER" id="PTHR43439">
    <property type="entry name" value="PHENYLACETATE-COENZYME A LIGASE"/>
    <property type="match status" value="1"/>
</dbReference>
<accession>A0A8H5MNS7</accession>
<name>A0A8H5MNS7_9HYPO</name>
<dbReference type="SUPFAM" id="SSF51735">
    <property type="entry name" value="NAD(P)-binding Rossmann-fold domains"/>
    <property type="match status" value="1"/>
</dbReference>
<dbReference type="AlphaFoldDB" id="A0A8H5MNS7"/>
<evidence type="ECO:0000256" key="2">
    <source>
        <dbReference type="ARBA" id="ARBA00022553"/>
    </source>
</evidence>
<keyword evidence="1" id="KW-0596">Phosphopantetheine</keyword>
<evidence type="ECO:0000256" key="1">
    <source>
        <dbReference type="ARBA" id="ARBA00022450"/>
    </source>
</evidence>
<proteinExistence type="predicted"/>
<dbReference type="PANTHER" id="PTHR43439:SF2">
    <property type="entry name" value="ENZYME, PUTATIVE (JCVI)-RELATED"/>
    <property type="match status" value="1"/>
</dbReference>
<evidence type="ECO:0000259" key="3">
    <source>
        <dbReference type="Pfam" id="PF07993"/>
    </source>
</evidence>
<dbReference type="InterPro" id="IPR013120">
    <property type="entry name" value="FAR_NAD-bd"/>
</dbReference>
<evidence type="ECO:0000313" key="4">
    <source>
        <dbReference type="EMBL" id="KAF5534520.1"/>
    </source>
</evidence>
<keyword evidence="2" id="KW-0597">Phosphoprotein</keyword>
<protein>
    <submittedName>
        <fullName evidence="4">Male sterility</fullName>
    </submittedName>
</protein>
<evidence type="ECO:0000313" key="5">
    <source>
        <dbReference type="Proteomes" id="UP000582016"/>
    </source>
</evidence>
<dbReference type="InterPro" id="IPR036291">
    <property type="entry name" value="NAD(P)-bd_dom_sf"/>
</dbReference>
<keyword evidence="5" id="KW-1185">Reference proteome</keyword>
<dbReference type="OrthoDB" id="429813at2759"/>
<sequence length="196" mass="21792">MEYAQSKSVSEILCAKAAEAVVTTRVLSVGQIVTDTRHGIWNPKERVPMMMQKAITIGALPRLKTPSWLPVDIVAEAVADISMSTSGSVFTNITNPKTFDWTEDPPPAWRQAGLKFNELEPKEWVQRLRASTPDPTANLPIKLVDFFASKYDESEFVGLKVFATQKTYESSLALSNVAVLNQDFVDKFVTYCLESS</sequence>
<dbReference type="Gene3D" id="3.40.50.720">
    <property type="entry name" value="NAD(P)-binding Rossmann-like Domain"/>
    <property type="match status" value="1"/>
</dbReference>
<dbReference type="InterPro" id="IPR051414">
    <property type="entry name" value="Adenylate-forming_Reductase"/>
</dbReference>
<feature type="domain" description="Thioester reductase (TE)" evidence="3">
    <location>
        <begin position="2"/>
        <end position="78"/>
    </location>
</feature>
<dbReference type="EMBL" id="JAAOAQ010000787">
    <property type="protein sequence ID" value="KAF5534520.1"/>
    <property type="molecule type" value="Genomic_DNA"/>
</dbReference>
<comment type="caution">
    <text evidence="4">The sequence shown here is derived from an EMBL/GenBank/DDBJ whole genome shotgun (WGS) entry which is preliminary data.</text>
</comment>
<gene>
    <name evidence="4" type="ORF">FPHYL_13417</name>
</gene>
<reference evidence="4 5" key="1">
    <citation type="submission" date="2020-05" db="EMBL/GenBank/DDBJ databases">
        <title>Identification and distribution of gene clusters putatively required for synthesis of sphingolipid metabolism inhibitors in phylogenetically diverse species of the filamentous fungus Fusarium.</title>
        <authorList>
            <person name="Kim H.-S."/>
            <person name="Busman M."/>
            <person name="Brown D.W."/>
            <person name="Divon H."/>
            <person name="Uhlig S."/>
            <person name="Proctor R.H."/>
        </authorList>
    </citation>
    <scope>NUCLEOTIDE SEQUENCE [LARGE SCALE GENOMIC DNA]</scope>
    <source>
        <strain evidence="4 5">NRRL 13617</strain>
    </source>
</reference>
<dbReference type="Proteomes" id="UP000582016">
    <property type="component" value="Unassembled WGS sequence"/>
</dbReference>